<reference evidence="1" key="1">
    <citation type="journal article" date="2015" name="Nature">
        <title>Complex archaea that bridge the gap between prokaryotes and eukaryotes.</title>
        <authorList>
            <person name="Spang A."/>
            <person name="Saw J.H."/>
            <person name="Jorgensen S.L."/>
            <person name="Zaremba-Niedzwiedzka K."/>
            <person name="Martijn J."/>
            <person name="Lind A.E."/>
            <person name="van Eijk R."/>
            <person name="Schleper C."/>
            <person name="Guy L."/>
            <person name="Ettema T.J."/>
        </authorList>
    </citation>
    <scope>NUCLEOTIDE SEQUENCE</scope>
</reference>
<sequence>MIYLTKVPDILKQGDILQNLPKITPNQIDFDKVKENWLNSLESAKLPKKANYIVKPSLANGVILSQSCDIRSGFSILFAELKNLPINRLSSKDLEKRIKGIKNIIRDDTRAHYFPPSNEIELFKEPKLIDFKSLFLLPYKFFEENLEKYFVARLINEAQKVLCEKVSRFFTRFAYEDIIFLTNKEIDVYLESISDEDKNIANQTLDKIRNRSKLISQD</sequence>
<protein>
    <submittedName>
        <fullName evidence="1">Uncharacterized protein</fullName>
    </submittedName>
</protein>
<dbReference type="EMBL" id="LAZR01008370">
    <property type="protein sequence ID" value="KKM79188.1"/>
    <property type="molecule type" value="Genomic_DNA"/>
</dbReference>
<dbReference type="AlphaFoldDB" id="A0A0F9KB69"/>
<proteinExistence type="predicted"/>
<name>A0A0F9KB69_9ZZZZ</name>
<evidence type="ECO:0000313" key="1">
    <source>
        <dbReference type="EMBL" id="KKM79188.1"/>
    </source>
</evidence>
<accession>A0A0F9KB69</accession>
<comment type="caution">
    <text evidence="1">The sequence shown here is derived from an EMBL/GenBank/DDBJ whole genome shotgun (WGS) entry which is preliminary data.</text>
</comment>
<organism evidence="1">
    <name type="scientific">marine sediment metagenome</name>
    <dbReference type="NCBI Taxonomy" id="412755"/>
    <lineage>
        <taxon>unclassified sequences</taxon>
        <taxon>metagenomes</taxon>
        <taxon>ecological metagenomes</taxon>
    </lineage>
</organism>
<gene>
    <name evidence="1" type="ORF">LCGC14_1352440</name>
</gene>